<gene>
    <name evidence="1" type="ORF">BO94DRAFT_532456</name>
</gene>
<dbReference type="AlphaFoldDB" id="A0A317X5A9"/>
<name>A0A317X5A9_9EURO</name>
<dbReference type="RefSeq" id="XP_025470276.1">
    <property type="nucleotide sequence ID" value="XM_025611122.1"/>
</dbReference>
<keyword evidence="2" id="KW-1185">Reference proteome</keyword>
<dbReference type="EMBL" id="MSFK01000006">
    <property type="protein sequence ID" value="PWY93515.1"/>
    <property type="molecule type" value="Genomic_DNA"/>
</dbReference>
<dbReference type="Proteomes" id="UP000246702">
    <property type="component" value="Unassembled WGS sequence"/>
</dbReference>
<organism evidence="1 2">
    <name type="scientific">Aspergillus sclerotioniger CBS 115572</name>
    <dbReference type="NCBI Taxonomy" id="1450535"/>
    <lineage>
        <taxon>Eukaryota</taxon>
        <taxon>Fungi</taxon>
        <taxon>Dikarya</taxon>
        <taxon>Ascomycota</taxon>
        <taxon>Pezizomycotina</taxon>
        <taxon>Eurotiomycetes</taxon>
        <taxon>Eurotiomycetidae</taxon>
        <taxon>Eurotiales</taxon>
        <taxon>Aspergillaceae</taxon>
        <taxon>Aspergillus</taxon>
        <taxon>Aspergillus subgen. Circumdati</taxon>
    </lineage>
</organism>
<dbReference type="GeneID" id="37113265"/>
<sequence length="168" mass="18826">MSLNWLPTTAILGLWYHRINEQEKARECLLPFARQFKFSDTDVLSTYFASYIFATILLVMGDDATAAAILHNAVYPGETAWSREARCGLEPTTWAGANLCRDCAVGLFDDCLRLVKERQPMRVNICSPDHSWVCIPGSSTTPGPDDVCVDDQITIQGLKNRIKKQWGL</sequence>
<evidence type="ECO:0000313" key="2">
    <source>
        <dbReference type="Proteomes" id="UP000246702"/>
    </source>
</evidence>
<protein>
    <submittedName>
        <fullName evidence="1">Uncharacterized protein</fullName>
    </submittedName>
</protein>
<proteinExistence type="predicted"/>
<reference evidence="1 2" key="1">
    <citation type="submission" date="2016-12" db="EMBL/GenBank/DDBJ databases">
        <title>The genomes of Aspergillus section Nigri reveals drivers in fungal speciation.</title>
        <authorList>
            <consortium name="DOE Joint Genome Institute"/>
            <person name="Vesth T.C."/>
            <person name="Nybo J."/>
            <person name="Theobald S."/>
            <person name="Brandl J."/>
            <person name="Frisvad J.C."/>
            <person name="Nielsen K.F."/>
            <person name="Lyhne E.K."/>
            <person name="Kogle M.E."/>
            <person name="Kuo A."/>
            <person name="Riley R."/>
            <person name="Clum A."/>
            <person name="Nolan M."/>
            <person name="Lipzen A."/>
            <person name="Salamov A."/>
            <person name="Henrissat B."/>
            <person name="Wiebenga A."/>
            <person name="De Vries R.P."/>
            <person name="Grigoriev I.V."/>
            <person name="Mortensen U.H."/>
            <person name="Andersen M.R."/>
            <person name="Baker S.E."/>
        </authorList>
    </citation>
    <scope>NUCLEOTIDE SEQUENCE [LARGE SCALE GENOMIC DNA]</scope>
    <source>
        <strain evidence="1 2">CBS 115572</strain>
    </source>
</reference>
<comment type="caution">
    <text evidence="1">The sequence shown here is derived from an EMBL/GenBank/DDBJ whole genome shotgun (WGS) entry which is preliminary data.</text>
</comment>
<accession>A0A317X5A9</accession>
<evidence type="ECO:0000313" key="1">
    <source>
        <dbReference type="EMBL" id="PWY93515.1"/>
    </source>
</evidence>